<dbReference type="InterPro" id="IPR053201">
    <property type="entry name" value="Flavunoidine_N-MTase"/>
</dbReference>
<dbReference type="SUPFAM" id="SSF82199">
    <property type="entry name" value="SET domain"/>
    <property type="match status" value="1"/>
</dbReference>
<dbReference type="PANTHER" id="PTHR12350">
    <property type="entry name" value="HISTONE-LYSINE N-METHYLTRANSFERASE-RELATED"/>
    <property type="match status" value="1"/>
</dbReference>
<accession>A0A5E6XVH9</accession>
<dbReference type="AlphaFoldDB" id="A0A5E6XVH9"/>
<dbReference type="PANTHER" id="PTHR12350:SF19">
    <property type="entry name" value="SET DOMAIN-CONTAINING PROTEIN"/>
    <property type="match status" value="1"/>
</dbReference>
<dbReference type="OrthoDB" id="9790349at2"/>
<gene>
    <name evidence="1" type="ORF">PS662_05743</name>
</gene>
<proteinExistence type="predicted"/>
<name>A0A5E6XVH9_PSEFL</name>
<evidence type="ECO:0000313" key="2">
    <source>
        <dbReference type="Proteomes" id="UP000326953"/>
    </source>
</evidence>
<sequence>MSAHAQPEIIPPPFDGIYPSRQLPIRMGFPAKADFEILYDGKGFATAIMALREFPRLSRICRVSGHLLPYRCWNTRQLATGIHVYDPLFLGLIKHCCDPSVFLDLSEMRIWSLQDIKKGDRLTMDLASTEDKVLRQFECRCRDAKCRGWILGYDESPNACGERFLRHWHRRRID</sequence>
<organism evidence="1 2">
    <name type="scientific">Pseudomonas fluorescens</name>
    <dbReference type="NCBI Taxonomy" id="294"/>
    <lineage>
        <taxon>Bacteria</taxon>
        <taxon>Pseudomonadati</taxon>
        <taxon>Pseudomonadota</taxon>
        <taxon>Gammaproteobacteria</taxon>
        <taxon>Pseudomonadales</taxon>
        <taxon>Pseudomonadaceae</taxon>
        <taxon>Pseudomonas</taxon>
    </lineage>
</organism>
<dbReference type="Proteomes" id="UP000326953">
    <property type="component" value="Unassembled WGS sequence"/>
</dbReference>
<evidence type="ECO:0000313" key="1">
    <source>
        <dbReference type="EMBL" id="VVN44775.1"/>
    </source>
</evidence>
<dbReference type="EMBL" id="CABVHK010000027">
    <property type="protein sequence ID" value="VVN44775.1"/>
    <property type="molecule type" value="Genomic_DNA"/>
</dbReference>
<dbReference type="InterPro" id="IPR046341">
    <property type="entry name" value="SET_dom_sf"/>
</dbReference>
<reference evidence="1 2" key="1">
    <citation type="submission" date="2019-09" db="EMBL/GenBank/DDBJ databases">
        <authorList>
            <person name="Chandra G."/>
            <person name="Truman W A."/>
        </authorList>
    </citation>
    <scope>NUCLEOTIDE SEQUENCE [LARGE SCALE GENOMIC DNA]</scope>
    <source>
        <strain evidence="1">PS662</strain>
    </source>
</reference>
<protein>
    <recommendedName>
        <fullName evidence="3">Post-SET domain-containing protein</fullName>
    </recommendedName>
</protein>
<dbReference type="Gene3D" id="2.170.270.10">
    <property type="entry name" value="SET domain"/>
    <property type="match status" value="1"/>
</dbReference>
<dbReference type="RefSeq" id="WP_150713923.1">
    <property type="nucleotide sequence ID" value="NZ_CABVHK010000027.1"/>
</dbReference>
<evidence type="ECO:0008006" key="3">
    <source>
        <dbReference type="Google" id="ProtNLM"/>
    </source>
</evidence>